<gene>
    <name evidence="2" type="ORF">HGA08_05090</name>
</gene>
<organism evidence="2 3">
    <name type="scientific">Nocardia vermiculata</name>
    <dbReference type="NCBI Taxonomy" id="257274"/>
    <lineage>
        <taxon>Bacteria</taxon>
        <taxon>Bacillati</taxon>
        <taxon>Actinomycetota</taxon>
        <taxon>Actinomycetes</taxon>
        <taxon>Mycobacteriales</taxon>
        <taxon>Nocardiaceae</taxon>
        <taxon>Nocardia</taxon>
    </lineage>
</organism>
<evidence type="ECO:0000256" key="1">
    <source>
        <dbReference type="SAM" id="SignalP"/>
    </source>
</evidence>
<dbReference type="EMBL" id="JAAXOP010000002">
    <property type="protein sequence ID" value="NKY49588.1"/>
    <property type="molecule type" value="Genomic_DNA"/>
</dbReference>
<comment type="caution">
    <text evidence="2">The sequence shown here is derived from an EMBL/GenBank/DDBJ whole genome shotgun (WGS) entry which is preliminary data.</text>
</comment>
<evidence type="ECO:0000313" key="2">
    <source>
        <dbReference type="EMBL" id="NKY49588.1"/>
    </source>
</evidence>
<evidence type="ECO:0008006" key="4">
    <source>
        <dbReference type="Google" id="ProtNLM"/>
    </source>
</evidence>
<proteinExistence type="predicted"/>
<accession>A0A846XWY0</accession>
<keyword evidence="3" id="KW-1185">Reference proteome</keyword>
<dbReference type="Proteomes" id="UP000565711">
    <property type="component" value="Unassembled WGS sequence"/>
</dbReference>
<reference evidence="2 3" key="1">
    <citation type="submission" date="2020-04" db="EMBL/GenBank/DDBJ databases">
        <title>MicrobeNet Type strains.</title>
        <authorList>
            <person name="Nicholson A.C."/>
        </authorList>
    </citation>
    <scope>NUCLEOTIDE SEQUENCE [LARGE SCALE GENOMIC DNA]</scope>
    <source>
        <strain evidence="2 3">JCM 12354</strain>
    </source>
</reference>
<dbReference type="AlphaFoldDB" id="A0A846XWY0"/>
<sequence length="163" mass="17308">MRFPLGARLRPDRRSVAASALPLLSAALVVSAGCGTGDPPPPTSLTAQLGTEFTAVVGSTAHLDDDRLMVLVRQVSDDSRCPQDVECVWPGDATVALQVTVGDSPSEHALHTYGTDRNATEVSVDGYRIQLRGLTPGGRTGDTPQEDYRVRVLTTRDVPGSVR</sequence>
<keyword evidence="1" id="KW-0732">Signal</keyword>
<dbReference type="PROSITE" id="PS51257">
    <property type="entry name" value="PROKAR_LIPOPROTEIN"/>
    <property type="match status" value="1"/>
</dbReference>
<feature type="signal peptide" evidence="1">
    <location>
        <begin position="1"/>
        <end position="32"/>
    </location>
</feature>
<protein>
    <recommendedName>
        <fullName evidence="4">Lipoprotein</fullName>
    </recommendedName>
</protein>
<dbReference type="RefSeq" id="WP_067867897.1">
    <property type="nucleotide sequence ID" value="NZ_JAAXOP010000002.1"/>
</dbReference>
<name>A0A846XWY0_9NOCA</name>
<feature type="chain" id="PRO_5032340183" description="Lipoprotein" evidence="1">
    <location>
        <begin position="33"/>
        <end position="163"/>
    </location>
</feature>
<evidence type="ECO:0000313" key="3">
    <source>
        <dbReference type="Proteomes" id="UP000565711"/>
    </source>
</evidence>